<reference evidence="1 2" key="1">
    <citation type="submission" date="2018-05" db="EMBL/GenBank/DDBJ databases">
        <title>Marinilabilia rubrum sp. nov., isolated from saltern sediment.</title>
        <authorList>
            <person name="Zhang R."/>
        </authorList>
    </citation>
    <scope>NUCLEOTIDE SEQUENCE [LARGE SCALE GENOMIC DNA]</scope>
    <source>
        <strain evidence="1 2">WTE16</strain>
    </source>
</reference>
<dbReference type="InterPro" id="IPR027829">
    <property type="entry name" value="DUF4625"/>
</dbReference>
<name>A0A2U2B7J7_9BACT</name>
<accession>A0A2U2B7J7</accession>
<protein>
    <recommendedName>
        <fullName evidence="3">DUF4625 domain-containing protein</fullName>
    </recommendedName>
</protein>
<gene>
    <name evidence="1" type="ORF">DDZ16_12350</name>
</gene>
<dbReference type="EMBL" id="QEWP01000009">
    <property type="protein sequence ID" value="PWD99049.1"/>
    <property type="molecule type" value="Genomic_DNA"/>
</dbReference>
<dbReference type="PROSITE" id="PS51257">
    <property type="entry name" value="PROKAR_LIPOPROTEIN"/>
    <property type="match status" value="1"/>
</dbReference>
<sequence>MNRIVRYSFIGVLIPMFLFTGCGKGDESEETPVDEISPEITIEKPADGDSFLSGLDEIEITAQFTDNVGLDTCIVTLSTNLKSLSLKEELNTQDVVASISDPVSFQPDPVGYHISEKSFELKNESPFGFIPENTTIGQYKLKIQTIDVAGNSSFKEVKVQIASAL</sequence>
<evidence type="ECO:0000313" key="1">
    <source>
        <dbReference type="EMBL" id="PWD99049.1"/>
    </source>
</evidence>
<dbReference type="Proteomes" id="UP000244956">
    <property type="component" value="Unassembled WGS sequence"/>
</dbReference>
<dbReference type="InterPro" id="IPR013783">
    <property type="entry name" value="Ig-like_fold"/>
</dbReference>
<comment type="caution">
    <text evidence="1">The sequence shown here is derived from an EMBL/GenBank/DDBJ whole genome shotgun (WGS) entry which is preliminary data.</text>
</comment>
<evidence type="ECO:0008006" key="3">
    <source>
        <dbReference type="Google" id="ProtNLM"/>
    </source>
</evidence>
<dbReference type="Pfam" id="PF15418">
    <property type="entry name" value="DUF4625"/>
    <property type="match status" value="1"/>
</dbReference>
<organism evidence="1 2">
    <name type="scientific">Marinilabilia rubra</name>
    <dbReference type="NCBI Taxonomy" id="2162893"/>
    <lineage>
        <taxon>Bacteria</taxon>
        <taxon>Pseudomonadati</taxon>
        <taxon>Bacteroidota</taxon>
        <taxon>Bacteroidia</taxon>
        <taxon>Marinilabiliales</taxon>
        <taxon>Marinilabiliaceae</taxon>
        <taxon>Marinilabilia</taxon>
    </lineage>
</organism>
<dbReference type="AlphaFoldDB" id="A0A2U2B7J7"/>
<dbReference type="Gene3D" id="2.60.40.10">
    <property type="entry name" value="Immunoglobulins"/>
    <property type="match status" value="1"/>
</dbReference>
<dbReference type="RefSeq" id="WP_109264788.1">
    <property type="nucleotide sequence ID" value="NZ_QEWP01000009.1"/>
</dbReference>
<evidence type="ECO:0000313" key="2">
    <source>
        <dbReference type="Proteomes" id="UP000244956"/>
    </source>
</evidence>
<keyword evidence="2" id="KW-1185">Reference proteome</keyword>
<proteinExistence type="predicted"/>